<evidence type="ECO:0000313" key="4">
    <source>
        <dbReference type="EMBL" id="CAF4658176.1"/>
    </source>
</evidence>
<feature type="transmembrane region" description="Helical" evidence="2">
    <location>
        <begin position="347"/>
        <end position="369"/>
    </location>
</feature>
<keyword evidence="2" id="KW-0472">Membrane</keyword>
<dbReference type="OrthoDB" id="10001549at2759"/>
<evidence type="ECO:0000313" key="5">
    <source>
        <dbReference type="Proteomes" id="UP000663834"/>
    </source>
</evidence>
<dbReference type="SUPFAM" id="SSF101898">
    <property type="entry name" value="NHL repeat"/>
    <property type="match status" value="1"/>
</dbReference>
<evidence type="ECO:0000256" key="1">
    <source>
        <dbReference type="ARBA" id="ARBA00022737"/>
    </source>
</evidence>
<dbReference type="AlphaFoldDB" id="A0A816F423"/>
<sequence>MTTGNVIYSPSSPNSLVGTVQLMSDMFTDYGQPCYQNKDNSFLICINGTFQCPSGTYFQDSMCQRQKSLGSSSLSVLHGESVTDYGNATAGNDSIELNGPFAIYILLSNAFFVSDLNNARVQRYSLGSRIGQAVAGNGIAGSASTQLRVPGGGVYVDNRTQDLYIADNANQRVQRWSANATTGYTVFGSVSNGLSSILGIRFSNAIKLTVIAGNGTSGSSAGLLFSPRHIYLDTTGTSLYIPDFGNNRVQLWNMSSIGNITNASGITAACGNGAGITSNLLNGPHAVVVSSKNGAVYVSDTLNYRIQRWVVGASTESTIAGDPNVLSGSSSSLLTLQLVSRLMQMKLIYSSVIWETIVFNVFFSSNAFYIRLHNETSTKQLNIHVLMPLVEFIPANIKVYLIQ</sequence>
<gene>
    <name evidence="4" type="ORF">GIL414_LOCUS41362</name>
    <name evidence="3" type="ORF">KQP761_LOCUS30666</name>
</gene>
<dbReference type="Gene3D" id="2.120.10.30">
    <property type="entry name" value="TolB, C-terminal domain"/>
    <property type="match status" value="2"/>
</dbReference>
<name>A0A816F423_9BILA</name>
<evidence type="ECO:0000313" key="3">
    <source>
        <dbReference type="EMBL" id="CAF1654529.1"/>
    </source>
</evidence>
<reference evidence="3" key="1">
    <citation type="submission" date="2021-02" db="EMBL/GenBank/DDBJ databases">
        <authorList>
            <person name="Nowell W R."/>
        </authorList>
    </citation>
    <scope>NUCLEOTIDE SEQUENCE</scope>
</reference>
<comment type="caution">
    <text evidence="3">The sequence shown here is derived from an EMBL/GenBank/DDBJ whole genome shotgun (WGS) entry which is preliminary data.</text>
</comment>
<proteinExistence type="predicted"/>
<dbReference type="EMBL" id="CAJOBJ010117074">
    <property type="protein sequence ID" value="CAF4658176.1"/>
    <property type="molecule type" value="Genomic_DNA"/>
</dbReference>
<dbReference type="InterPro" id="IPR011042">
    <property type="entry name" value="6-blade_b-propeller_TolB-like"/>
</dbReference>
<dbReference type="PANTHER" id="PTHR46388">
    <property type="entry name" value="NHL REPEAT-CONTAINING PROTEIN 2"/>
    <property type="match status" value="1"/>
</dbReference>
<dbReference type="CDD" id="cd05819">
    <property type="entry name" value="NHL"/>
    <property type="match status" value="1"/>
</dbReference>
<evidence type="ECO:0008006" key="6">
    <source>
        <dbReference type="Google" id="ProtNLM"/>
    </source>
</evidence>
<dbReference type="EMBL" id="CAJNOW010017081">
    <property type="protein sequence ID" value="CAF1654529.1"/>
    <property type="molecule type" value="Genomic_DNA"/>
</dbReference>
<protein>
    <recommendedName>
        <fullName evidence="6">NHL repeat containing protein</fullName>
    </recommendedName>
</protein>
<dbReference type="Proteomes" id="UP000663834">
    <property type="component" value="Unassembled WGS sequence"/>
</dbReference>
<keyword evidence="2" id="KW-1133">Transmembrane helix</keyword>
<dbReference type="Proteomes" id="UP000681720">
    <property type="component" value="Unassembled WGS sequence"/>
</dbReference>
<dbReference type="PANTHER" id="PTHR46388:SF2">
    <property type="entry name" value="NHL REPEAT-CONTAINING PROTEIN 2"/>
    <property type="match status" value="1"/>
</dbReference>
<dbReference type="InterPro" id="IPR001258">
    <property type="entry name" value="NHL_repeat"/>
</dbReference>
<keyword evidence="2" id="KW-0812">Transmembrane</keyword>
<accession>A0A816F423</accession>
<dbReference type="Pfam" id="PF01436">
    <property type="entry name" value="NHL"/>
    <property type="match status" value="1"/>
</dbReference>
<organism evidence="3 5">
    <name type="scientific">Rotaria magnacalcarata</name>
    <dbReference type="NCBI Taxonomy" id="392030"/>
    <lineage>
        <taxon>Eukaryota</taxon>
        <taxon>Metazoa</taxon>
        <taxon>Spiralia</taxon>
        <taxon>Gnathifera</taxon>
        <taxon>Rotifera</taxon>
        <taxon>Eurotatoria</taxon>
        <taxon>Bdelloidea</taxon>
        <taxon>Philodinida</taxon>
        <taxon>Philodinidae</taxon>
        <taxon>Rotaria</taxon>
    </lineage>
</organism>
<evidence type="ECO:0000256" key="2">
    <source>
        <dbReference type="SAM" id="Phobius"/>
    </source>
</evidence>
<keyword evidence="1" id="KW-0677">Repeat</keyword>